<sequence length="137" mass="15347">MDYQIVLVAELIFLIAGETAIAMLHGWTEGVIYAMQIYYTPMWLCACLMVLLLLLIISLVIVFICLHFNRPSIIYSHVAFLILAWPLSIALTSAGIATGTPIIVGICFLLYFSTLLVFAYIYATAKWKSTEFEDINA</sequence>
<proteinExistence type="predicted"/>
<feature type="transmembrane region" description="Helical" evidence="1">
    <location>
        <begin position="7"/>
        <end position="28"/>
    </location>
</feature>
<protein>
    <submittedName>
        <fullName evidence="3">MARVEL domain-containing protein</fullName>
    </submittedName>
</protein>
<keyword evidence="2" id="KW-1185">Reference proteome</keyword>
<dbReference type="AlphaFoldDB" id="A0A0N4ZJF7"/>
<evidence type="ECO:0000313" key="3">
    <source>
        <dbReference type="WBParaSite" id="PTRK_0000809800.1"/>
    </source>
</evidence>
<dbReference type="WBParaSite" id="PTRK_0000809800.1">
    <property type="protein sequence ID" value="PTRK_0000809800.1"/>
    <property type="gene ID" value="PTRK_0000809800"/>
</dbReference>
<organism evidence="2 3">
    <name type="scientific">Parastrongyloides trichosuri</name>
    <name type="common">Possum-specific nematode worm</name>
    <dbReference type="NCBI Taxonomy" id="131310"/>
    <lineage>
        <taxon>Eukaryota</taxon>
        <taxon>Metazoa</taxon>
        <taxon>Ecdysozoa</taxon>
        <taxon>Nematoda</taxon>
        <taxon>Chromadorea</taxon>
        <taxon>Rhabditida</taxon>
        <taxon>Tylenchina</taxon>
        <taxon>Panagrolaimomorpha</taxon>
        <taxon>Strongyloidoidea</taxon>
        <taxon>Strongyloididae</taxon>
        <taxon>Parastrongyloides</taxon>
    </lineage>
</organism>
<feature type="transmembrane region" description="Helical" evidence="1">
    <location>
        <begin position="40"/>
        <end position="66"/>
    </location>
</feature>
<name>A0A0N4ZJF7_PARTI</name>
<accession>A0A0N4ZJF7</accession>
<evidence type="ECO:0000313" key="2">
    <source>
        <dbReference type="Proteomes" id="UP000038045"/>
    </source>
</evidence>
<dbReference type="Proteomes" id="UP000038045">
    <property type="component" value="Unplaced"/>
</dbReference>
<keyword evidence="1" id="KW-1133">Transmembrane helix</keyword>
<keyword evidence="1" id="KW-0812">Transmembrane</keyword>
<feature type="transmembrane region" description="Helical" evidence="1">
    <location>
        <begin position="102"/>
        <end position="123"/>
    </location>
</feature>
<reference evidence="3" key="1">
    <citation type="submission" date="2017-02" db="UniProtKB">
        <authorList>
            <consortium name="WormBaseParasite"/>
        </authorList>
    </citation>
    <scope>IDENTIFICATION</scope>
</reference>
<evidence type="ECO:0000256" key="1">
    <source>
        <dbReference type="SAM" id="Phobius"/>
    </source>
</evidence>
<feature type="transmembrane region" description="Helical" evidence="1">
    <location>
        <begin position="78"/>
        <end position="96"/>
    </location>
</feature>
<keyword evidence="1" id="KW-0472">Membrane</keyword>